<protein>
    <submittedName>
        <fullName evidence="3">Uncharacterized protein</fullName>
    </submittedName>
</protein>
<dbReference type="HOGENOM" id="CLU_031561_1_0_1"/>
<dbReference type="SUPFAM" id="SSF51695">
    <property type="entry name" value="PLC-like phosphodiesterases"/>
    <property type="match status" value="1"/>
</dbReference>
<reference evidence="3 4" key="1">
    <citation type="submission" date="2015-01" db="EMBL/GenBank/DDBJ databases">
        <title>The Genome Sequence of Capronia semiimmersa CBS27337.</title>
        <authorList>
            <consortium name="The Broad Institute Genomics Platform"/>
            <person name="Cuomo C."/>
            <person name="de Hoog S."/>
            <person name="Gorbushina A."/>
            <person name="Stielow B."/>
            <person name="Teixiera M."/>
            <person name="Abouelleil A."/>
            <person name="Chapman S.B."/>
            <person name="Priest M."/>
            <person name="Young S.K."/>
            <person name="Wortman J."/>
            <person name="Nusbaum C."/>
            <person name="Birren B."/>
        </authorList>
    </citation>
    <scope>NUCLEOTIDE SEQUENCE [LARGE SCALE GENOMIC DNA]</scope>
    <source>
        <strain evidence="3 4">CBS 27337</strain>
    </source>
</reference>
<sequence length="324" mass="34641">MVSSLLLFAIPFALQANAASIPASAQAIGLDISTTLQNILANTQKSDAYTYPTDLTRGIVVKPIHSHNDYWRDVPFYSALSVGCASIEADVWLYNDTLYVGHETSALTPARTLDSLYIQPLLDTLKRQNPSSPFVTSPTKNGVYDTSSGQTLLLFIDVKTNGAITWPAVVTALEPLRSADYLTTFNGTGVTVGPVTVIGTGNTPLDQIEPVQQRDYFFDAALHLLDSTQSNITAAVSPVASTALGAQIGPINGTTFNSTQLATLRSQIALAKSKGILPRYWDTPGWPISTRNAVWGTLLEEGVGLLNADDLPAAAGFGAYYGLW</sequence>
<comment type="similarity">
    <text evidence="1">Belongs to the AIM6 family.</text>
</comment>
<keyword evidence="4" id="KW-1185">Reference proteome</keyword>
<evidence type="ECO:0000313" key="4">
    <source>
        <dbReference type="Proteomes" id="UP000054266"/>
    </source>
</evidence>
<dbReference type="STRING" id="5601.A0A0D2G9Q6"/>
<dbReference type="GO" id="GO:0006629">
    <property type="term" value="P:lipid metabolic process"/>
    <property type="evidence" value="ECO:0007669"/>
    <property type="project" value="InterPro"/>
</dbReference>
<proteinExistence type="inferred from homology"/>
<gene>
    <name evidence="3" type="ORF">PV04_04613</name>
</gene>
<dbReference type="InterPro" id="IPR039559">
    <property type="entry name" value="AIM6_PI-PLC-like_dom"/>
</dbReference>
<evidence type="ECO:0000256" key="1">
    <source>
        <dbReference type="ARBA" id="ARBA00008858"/>
    </source>
</evidence>
<dbReference type="InterPro" id="IPR051236">
    <property type="entry name" value="HAT_RTT109-like"/>
</dbReference>
<dbReference type="PANTHER" id="PTHR31571:SF5">
    <property type="entry name" value="ALTERED INHERITANCE OF MITOCHONDRIA PROTEIN 6"/>
    <property type="match status" value="1"/>
</dbReference>
<feature type="signal peptide" evidence="2">
    <location>
        <begin position="1"/>
        <end position="18"/>
    </location>
</feature>
<name>A0A0D2G9Q6_9EURO</name>
<evidence type="ECO:0000313" key="3">
    <source>
        <dbReference type="EMBL" id="KIW68689.1"/>
    </source>
</evidence>
<keyword evidence="2" id="KW-0732">Signal</keyword>
<dbReference type="CDD" id="cd08577">
    <property type="entry name" value="PI-PLCc_GDPD_SF_unchar3"/>
    <property type="match status" value="1"/>
</dbReference>
<feature type="chain" id="PRO_5002242329" evidence="2">
    <location>
        <begin position="19"/>
        <end position="324"/>
    </location>
</feature>
<dbReference type="AlphaFoldDB" id="A0A0D2G9Q6"/>
<organism evidence="3 4">
    <name type="scientific">Phialophora macrospora</name>
    <dbReference type="NCBI Taxonomy" id="1851006"/>
    <lineage>
        <taxon>Eukaryota</taxon>
        <taxon>Fungi</taxon>
        <taxon>Dikarya</taxon>
        <taxon>Ascomycota</taxon>
        <taxon>Pezizomycotina</taxon>
        <taxon>Eurotiomycetes</taxon>
        <taxon>Chaetothyriomycetidae</taxon>
        <taxon>Chaetothyriales</taxon>
        <taxon>Herpotrichiellaceae</taxon>
        <taxon>Phialophora</taxon>
    </lineage>
</organism>
<dbReference type="EMBL" id="KN846958">
    <property type="protein sequence ID" value="KIW68689.1"/>
    <property type="molecule type" value="Genomic_DNA"/>
</dbReference>
<dbReference type="InterPro" id="IPR017946">
    <property type="entry name" value="PLC-like_Pdiesterase_TIM-brl"/>
</dbReference>
<dbReference type="GO" id="GO:0008081">
    <property type="term" value="F:phosphoric diester hydrolase activity"/>
    <property type="evidence" value="ECO:0007669"/>
    <property type="project" value="InterPro"/>
</dbReference>
<accession>A0A0D2G9Q6</accession>
<dbReference type="PANTHER" id="PTHR31571">
    <property type="entry name" value="ALTERED INHERITANCE OF MITOCHONDRIA PROTEIN 6"/>
    <property type="match status" value="1"/>
</dbReference>
<evidence type="ECO:0000256" key="2">
    <source>
        <dbReference type="SAM" id="SignalP"/>
    </source>
</evidence>
<dbReference type="Proteomes" id="UP000054266">
    <property type="component" value="Unassembled WGS sequence"/>
</dbReference>